<comment type="caution">
    <text evidence="9">The sequence shown here is derived from an EMBL/GenBank/DDBJ whole genome shotgun (WGS) entry which is preliminary data.</text>
</comment>
<organism evidence="9 10">
    <name type="scientific">Aspergillus pseudoviridinutans</name>
    <dbReference type="NCBI Taxonomy" id="1517512"/>
    <lineage>
        <taxon>Eukaryota</taxon>
        <taxon>Fungi</taxon>
        <taxon>Dikarya</taxon>
        <taxon>Ascomycota</taxon>
        <taxon>Pezizomycotina</taxon>
        <taxon>Eurotiomycetes</taxon>
        <taxon>Eurotiomycetidae</taxon>
        <taxon>Eurotiales</taxon>
        <taxon>Aspergillaceae</taxon>
        <taxon>Aspergillus</taxon>
        <taxon>Aspergillus subgen. Fumigati</taxon>
    </lineage>
</organism>
<keyword evidence="4 8" id="KW-0812">Transmembrane</keyword>
<evidence type="ECO:0000313" key="9">
    <source>
        <dbReference type="EMBL" id="GIJ91060.1"/>
    </source>
</evidence>
<keyword evidence="5 8" id="KW-0256">Endoplasmic reticulum</keyword>
<protein>
    <recommendedName>
        <fullName evidence="8">GDP-mannose transporter</fullName>
        <shortName evidence="8">GMT</shortName>
    </recommendedName>
</protein>
<dbReference type="PANTHER" id="PTHR11132">
    <property type="entry name" value="SOLUTE CARRIER FAMILY 35"/>
    <property type="match status" value="1"/>
</dbReference>
<dbReference type="GO" id="GO:0030659">
    <property type="term" value="C:cytoplasmic vesicle membrane"/>
    <property type="evidence" value="ECO:0007669"/>
    <property type="project" value="UniProtKB-SubCell"/>
</dbReference>
<dbReference type="GO" id="GO:0005789">
    <property type="term" value="C:endoplasmic reticulum membrane"/>
    <property type="evidence" value="ECO:0007669"/>
    <property type="project" value="UniProtKB-SubCell"/>
</dbReference>
<reference evidence="9 10" key="1">
    <citation type="submission" date="2018-10" db="EMBL/GenBank/DDBJ databases">
        <title>Pan-genome distribution and transcriptional activeness of fungal secondary metabolism genes in Aspergillus section Fumigati.</title>
        <authorList>
            <person name="Takahashi H."/>
            <person name="Umemura M."/>
            <person name="Ninomiya A."/>
            <person name="Kusuya Y."/>
            <person name="Urayama S."/>
            <person name="Shimizu M."/>
            <person name="Watanabe A."/>
            <person name="Kamei K."/>
            <person name="Yaguchi T."/>
            <person name="Hagiwara D."/>
        </authorList>
    </citation>
    <scope>NUCLEOTIDE SEQUENCE [LARGE SCALE GENOMIC DNA]</scope>
    <source>
        <strain evidence="9 10">IFM 55266</strain>
    </source>
</reference>
<dbReference type="EMBL" id="BHVY01000007">
    <property type="protein sequence ID" value="GIJ91060.1"/>
    <property type="molecule type" value="Genomic_DNA"/>
</dbReference>
<dbReference type="GO" id="GO:0000139">
    <property type="term" value="C:Golgi membrane"/>
    <property type="evidence" value="ECO:0007669"/>
    <property type="project" value="UniProtKB-SubCell"/>
</dbReference>
<comment type="subunit">
    <text evidence="3 8">Homooligomer.</text>
</comment>
<evidence type="ECO:0000256" key="5">
    <source>
        <dbReference type="ARBA" id="ARBA00022824"/>
    </source>
</evidence>
<accession>A0A9P3EZP7</accession>
<keyword evidence="7 8" id="KW-0472">Membrane</keyword>
<feature type="transmembrane region" description="Helical" evidence="8">
    <location>
        <begin position="161"/>
        <end position="185"/>
    </location>
</feature>
<keyword evidence="8" id="KW-0762">Sugar transport</keyword>
<proteinExistence type="inferred from homology"/>
<sequence length="340" mass="36634">MVVSLAANVRTNGEKAIESLKPWPFSWWLNSPLNVIENLGQEGNNGSRARLGIWTIVNIVSTVAIIFTNKSIFVNESFGNCQIAFASYHFFVTGFTLWMASRPWCGVFTAKRVPVHQTLHLAVLMCLQVILQNLSLAYSSVIFHQLVRLLLTPVTALLNYLLYRATIPTASIIPLIVLCGGVGTVSYYDALPRTDGKVTASSKGAVFAFTGIVASALYTAFVGRYHRKFEVSSVQLLLNQAPMSAAILLCVVPFAETLPATAGLSTSLYVSIMASGILACLVNLSQFIIIDSVGPVSSTVIGHLKTCIIVGLGWALSDRPVSRGSLVGILMALTGMTLYV</sequence>
<keyword evidence="8" id="KW-0968">Cytoplasmic vesicle</keyword>
<evidence type="ECO:0000313" key="10">
    <source>
        <dbReference type="Proteomes" id="UP001043456"/>
    </source>
</evidence>
<keyword evidence="8" id="KW-0333">Golgi apparatus</keyword>
<evidence type="ECO:0000256" key="4">
    <source>
        <dbReference type="ARBA" id="ARBA00022692"/>
    </source>
</evidence>
<gene>
    <name evidence="9" type="ORF">Asppvi_010025</name>
</gene>
<name>A0A9P3EZP7_9EURO</name>
<feature type="transmembrane region" description="Helical" evidence="8">
    <location>
        <begin position="51"/>
        <end position="69"/>
    </location>
</feature>
<keyword evidence="8" id="KW-0813">Transport</keyword>
<evidence type="ECO:0000256" key="1">
    <source>
        <dbReference type="ARBA" id="ARBA00003420"/>
    </source>
</evidence>
<evidence type="ECO:0000256" key="8">
    <source>
        <dbReference type="RuleBase" id="RU367097"/>
    </source>
</evidence>
<dbReference type="Proteomes" id="UP001043456">
    <property type="component" value="Unassembled WGS sequence"/>
</dbReference>
<dbReference type="GeneID" id="67008635"/>
<comment type="function">
    <text evidence="1 8">Involved in the import of GDP-mannose from the cytoplasm into the Golgi lumen.</text>
</comment>
<feature type="transmembrane region" description="Helical" evidence="8">
    <location>
        <begin position="81"/>
        <end position="101"/>
    </location>
</feature>
<dbReference type="RefSeq" id="XP_043161806.1">
    <property type="nucleotide sequence ID" value="XM_043305871.1"/>
</dbReference>
<feature type="transmembrane region" description="Helical" evidence="8">
    <location>
        <begin position="205"/>
        <end position="224"/>
    </location>
</feature>
<keyword evidence="6 8" id="KW-1133">Transmembrane helix</keyword>
<evidence type="ECO:0000256" key="2">
    <source>
        <dbReference type="ARBA" id="ARBA00010425"/>
    </source>
</evidence>
<dbReference type="InterPro" id="IPR050186">
    <property type="entry name" value="TPT_transporter"/>
</dbReference>
<comment type="similarity">
    <text evidence="2 8">Belongs to the TPT transporter family. SLC35D subfamily.</text>
</comment>
<feature type="transmembrane region" description="Helical" evidence="8">
    <location>
        <begin position="267"/>
        <end position="284"/>
    </location>
</feature>
<feature type="transmembrane region" description="Helical" evidence="8">
    <location>
        <begin position="236"/>
        <end position="255"/>
    </location>
</feature>
<evidence type="ECO:0000256" key="3">
    <source>
        <dbReference type="ARBA" id="ARBA00011182"/>
    </source>
</evidence>
<evidence type="ECO:0000256" key="6">
    <source>
        <dbReference type="ARBA" id="ARBA00022989"/>
    </source>
</evidence>
<evidence type="ECO:0000256" key="7">
    <source>
        <dbReference type="ARBA" id="ARBA00023136"/>
    </source>
</evidence>
<dbReference type="AlphaFoldDB" id="A0A9P3EZP7"/>
<keyword evidence="10" id="KW-1185">Reference proteome</keyword>
<dbReference type="OrthoDB" id="5547497at2759"/>
<comment type="subcellular location">
    <subcellularLocation>
        <location evidence="8">Golgi apparatus membrane</location>
        <topology evidence="8">Multi-pass membrane protein</topology>
    </subcellularLocation>
    <subcellularLocation>
        <location evidence="8">Cytoplasmic vesicle membrane</location>
        <topology evidence="8">Multi-pass membrane protein</topology>
    </subcellularLocation>
    <subcellularLocation>
        <location evidence="8">Endoplasmic reticulum membrane</location>
        <topology evidence="8">Multi-pass membrane protein</topology>
    </subcellularLocation>
</comment>